<organism evidence="2 3">
    <name type="scientific">Jimgerdemannia flammicorona</name>
    <dbReference type="NCBI Taxonomy" id="994334"/>
    <lineage>
        <taxon>Eukaryota</taxon>
        <taxon>Fungi</taxon>
        <taxon>Fungi incertae sedis</taxon>
        <taxon>Mucoromycota</taxon>
        <taxon>Mucoromycotina</taxon>
        <taxon>Endogonomycetes</taxon>
        <taxon>Endogonales</taxon>
        <taxon>Endogonaceae</taxon>
        <taxon>Jimgerdemannia</taxon>
    </lineage>
</organism>
<protein>
    <submittedName>
        <fullName evidence="2">Uncharacterized protein</fullName>
    </submittedName>
</protein>
<dbReference type="AlphaFoldDB" id="A0A433QDN6"/>
<comment type="caution">
    <text evidence="2">The sequence shown here is derived from an EMBL/GenBank/DDBJ whole genome shotgun (WGS) entry which is preliminary data.</text>
</comment>
<gene>
    <name evidence="2" type="ORF">BC938DRAFT_482642</name>
</gene>
<keyword evidence="3" id="KW-1185">Reference proteome</keyword>
<dbReference type="Proteomes" id="UP000274822">
    <property type="component" value="Unassembled WGS sequence"/>
</dbReference>
<reference evidence="2 3" key="1">
    <citation type="journal article" date="2018" name="New Phytol.">
        <title>Phylogenomics of Endogonaceae and evolution of mycorrhizas within Mucoromycota.</title>
        <authorList>
            <person name="Chang Y."/>
            <person name="Desiro A."/>
            <person name="Na H."/>
            <person name="Sandor L."/>
            <person name="Lipzen A."/>
            <person name="Clum A."/>
            <person name="Barry K."/>
            <person name="Grigoriev I.V."/>
            <person name="Martin F.M."/>
            <person name="Stajich J.E."/>
            <person name="Smith M.E."/>
            <person name="Bonito G."/>
            <person name="Spatafora J.W."/>
        </authorList>
    </citation>
    <scope>NUCLEOTIDE SEQUENCE [LARGE SCALE GENOMIC DNA]</scope>
    <source>
        <strain evidence="2 3">AD002</strain>
    </source>
</reference>
<evidence type="ECO:0000313" key="3">
    <source>
        <dbReference type="Proteomes" id="UP000274822"/>
    </source>
</evidence>
<feature type="region of interest" description="Disordered" evidence="1">
    <location>
        <begin position="1"/>
        <end position="44"/>
    </location>
</feature>
<evidence type="ECO:0000313" key="2">
    <source>
        <dbReference type="EMBL" id="RUS27854.1"/>
    </source>
</evidence>
<sequence length="260" mass="28004">MAIGEDVADDVGLEGGGRGRDGGSRARGLSQSRRWGAGASVPRHGGREARVDGLLLGHGPLGVHGLGRKQIAEGLDCRAIADLLRVMVEPIRHRRTGGELDPLEIELTGVVNGLLDLPGLGSRDELHAKFELFGRVHATPPGGDAECVLGECGNVEKNDTLGRVDELNKLDRGAELDRRGEGKRHCWICVNGNRWGKAFGVAFYVDCVTAYAEPPRLGCLPNAFEPRQMSHDLATFSLVSLGVAQLPMYIVLRHLELRQG</sequence>
<accession>A0A433QDN6</accession>
<evidence type="ECO:0000256" key="1">
    <source>
        <dbReference type="SAM" id="MobiDB-lite"/>
    </source>
</evidence>
<name>A0A433QDN6_9FUNG</name>
<feature type="compositionally biased region" description="Acidic residues" evidence="1">
    <location>
        <begin position="1"/>
        <end position="12"/>
    </location>
</feature>
<dbReference type="EMBL" id="RBNJ01007652">
    <property type="protein sequence ID" value="RUS27854.1"/>
    <property type="molecule type" value="Genomic_DNA"/>
</dbReference>
<proteinExistence type="predicted"/>